<name>A0ABW2DIZ9_9BACT</name>
<accession>A0ABW2DIZ9</accession>
<dbReference type="RefSeq" id="WP_153042138.1">
    <property type="nucleotide sequence ID" value="NZ_JBHSYQ010000003.1"/>
</dbReference>
<dbReference type="Proteomes" id="UP001596405">
    <property type="component" value="Unassembled WGS sequence"/>
</dbReference>
<sequence length="272" mass="30766">MFRKLLYPLICSVVLVSCFEKETDEEDPQPLADCRISSSVAVGGHFSPLATQYEYNEQNQLVKIKITGDTVNWITQFTYNEQGQLSSANDGTYLYEYEYNAQGQLIKQTRSIPRLPDRRESEVYLHTYNSAGQLIETTVHPATEPTAIPYRFKFDYTNGVNTHIEKTTYAYDGSVPNSPPFFVEDITIAYDGKKNLLPASPLNQYYRTMIYAPAPNWHAGNVTSYKIVRRSTGAVVDSYTVAYTYNAQGVPTEAIRTSGNQSVTHNYSYICD</sequence>
<evidence type="ECO:0000313" key="2">
    <source>
        <dbReference type="Proteomes" id="UP001596405"/>
    </source>
</evidence>
<dbReference type="EMBL" id="JBHSYQ010000003">
    <property type="protein sequence ID" value="MFC6996293.1"/>
    <property type="molecule type" value="Genomic_DNA"/>
</dbReference>
<proteinExistence type="predicted"/>
<evidence type="ECO:0000313" key="1">
    <source>
        <dbReference type="EMBL" id="MFC6996293.1"/>
    </source>
</evidence>
<gene>
    <name evidence="1" type="ORF">ACFQHR_01595</name>
</gene>
<reference evidence="2" key="1">
    <citation type="journal article" date="2019" name="Int. J. Syst. Evol. Microbiol.">
        <title>The Global Catalogue of Microorganisms (GCM) 10K type strain sequencing project: providing services to taxonomists for standard genome sequencing and annotation.</title>
        <authorList>
            <consortium name="The Broad Institute Genomics Platform"/>
            <consortium name="The Broad Institute Genome Sequencing Center for Infectious Disease"/>
            <person name="Wu L."/>
            <person name="Ma J."/>
        </authorList>
    </citation>
    <scope>NUCLEOTIDE SEQUENCE [LARGE SCALE GENOMIC DNA]</scope>
    <source>
        <strain evidence="2">CGMCC 4.7393</strain>
    </source>
</reference>
<dbReference type="PROSITE" id="PS51257">
    <property type="entry name" value="PROKAR_LIPOPROTEIN"/>
    <property type="match status" value="1"/>
</dbReference>
<dbReference type="InterPro" id="IPR050708">
    <property type="entry name" value="T6SS_VgrG/RHS"/>
</dbReference>
<dbReference type="Gene3D" id="2.180.10.10">
    <property type="entry name" value="RHS repeat-associated core"/>
    <property type="match status" value="1"/>
</dbReference>
<keyword evidence="2" id="KW-1185">Reference proteome</keyword>
<dbReference type="PANTHER" id="PTHR32305:SF15">
    <property type="entry name" value="PROTEIN RHSA-RELATED"/>
    <property type="match status" value="1"/>
</dbReference>
<dbReference type="InterPro" id="IPR006530">
    <property type="entry name" value="YD"/>
</dbReference>
<protein>
    <recommendedName>
        <fullName evidence="3">YD repeat-containing protein</fullName>
    </recommendedName>
</protein>
<organism evidence="1 2">
    <name type="scientific">Rufibacter roseus</name>
    <dbReference type="NCBI Taxonomy" id="1567108"/>
    <lineage>
        <taxon>Bacteria</taxon>
        <taxon>Pseudomonadati</taxon>
        <taxon>Bacteroidota</taxon>
        <taxon>Cytophagia</taxon>
        <taxon>Cytophagales</taxon>
        <taxon>Hymenobacteraceae</taxon>
        <taxon>Rufibacter</taxon>
    </lineage>
</organism>
<comment type="caution">
    <text evidence="1">The sequence shown here is derived from an EMBL/GenBank/DDBJ whole genome shotgun (WGS) entry which is preliminary data.</text>
</comment>
<dbReference type="NCBIfam" id="TIGR01643">
    <property type="entry name" value="YD_repeat_2x"/>
    <property type="match status" value="1"/>
</dbReference>
<evidence type="ECO:0008006" key="3">
    <source>
        <dbReference type="Google" id="ProtNLM"/>
    </source>
</evidence>
<dbReference type="PANTHER" id="PTHR32305">
    <property type="match status" value="1"/>
</dbReference>